<evidence type="ECO:0000259" key="5">
    <source>
        <dbReference type="PROSITE" id="PS50931"/>
    </source>
</evidence>
<evidence type="ECO:0000256" key="3">
    <source>
        <dbReference type="ARBA" id="ARBA00023125"/>
    </source>
</evidence>
<dbReference type="PRINTS" id="PR00039">
    <property type="entry name" value="HTHLYSR"/>
</dbReference>
<dbReference type="PANTHER" id="PTHR30346:SF0">
    <property type="entry name" value="HCA OPERON TRANSCRIPTIONAL ACTIVATOR HCAR"/>
    <property type="match status" value="1"/>
</dbReference>
<evidence type="ECO:0000256" key="1">
    <source>
        <dbReference type="ARBA" id="ARBA00009437"/>
    </source>
</evidence>
<evidence type="ECO:0000313" key="6">
    <source>
        <dbReference type="EMBL" id="HIU25129.1"/>
    </source>
</evidence>
<comment type="similarity">
    <text evidence="1">Belongs to the LysR transcriptional regulatory family.</text>
</comment>
<dbReference type="SUPFAM" id="SSF53850">
    <property type="entry name" value="Periplasmic binding protein-like II"/>
    <property type="match status" value="1"/>
</dbReference>
<dbReference type="InterPro" id="IPR036388">
    <property type="entry name" value="WH-like_DNA-bd_sf"/>
</dbReference>
<dbReference type="CDD" id="cd05466">
    <property type="entry name" value="PBP2_LTTR_substrate"/>
    <property type="match status" value="1"/>
</dbReference>
<dbReference type="Pfam" id="PF00126">
    <property type="entry name" value="HTH_1"/>
    <property type="match status" value="1"/>
</dbReference>
<dbReference type="EMBL" id="DVMP01000029">
    <property type="protein sequence ID" value="HIU25129.1"/>
    <property type="molecule type" value="Genomic_DNA"/>
</dbReference>
<dbReference type="Proteomes" id="UP000824090">
    <property type="component" value="Unassembled WGS sequence"/>
</dbReference>
<keyword evidence="4" id="KW-0804">Transcription</keyword>
<dbReference type="InterPro" id="IPR036390">
    <property type="entry name" value="WH_DNA-bd_sf"/>
</dbReference>
<sequence length="296" mass="33265">MNTFQLSCFLAVSETLNFAKAAELLSITQPAVTHQIRSLETELNTKLFKRTTRTVELTHEGSLFINDARSMINIARRAKQRFSSPSEENIKVFSVGSHNHSHLFMLSDTLKEMAREHSGLHPQLKVVPFQFLYRLLEEEDVDVIIGFKETDMKAAPYIYKELAKVPFVCICSRDKAASELSVASPEMLKNERMILFRPPGTSSVVNQVQRQFAGERPLSDIFFCESVEESIVLVQAGLGIAVMPDLYLPPEYPLARIPLEKTEPASFGACYKTLKGNPLLKSFLSAADRIIVSHDI</sequence>
<proteinExistence type="inferred from homology"/>
<dbReference type="FunFam" id="1.10.10.10:FF:000001">
    <property type="entry name" value="LysR family transcriptional regulator"/>
    <property type="match status" value="1"/>
</dbReference>
<dbReference type="PANTHER" id="PTHR30346">
    <property type="entry name" value="TRANSCRIPTIONAL DUAL REGULATOR HCAR-RELATED"/>
    <property type="match status" value="1"/>
</dbReference>
<dbReference type="Gene3D" id="3.40.190.10">
    <property type="entry name" value="Periplasmic binding protein-like II"/>
    <property type="match status" value="2"/>
</dbReference>
<name>A0A9D1HZ07_9FIRM</name>
<dbReference type="GO" id="GO:0032993">
    <property type="term" value="C:protein-DNA complex"/>
    <property type="evidence" value="ECO:0007669"/>
    <property type="project" value="TreeGrafter"/>
</dbReference>
<evidence type="ECO:0000313" key="7">
    <source>
        <dbReference type="Proteomes" id="UP000824090"/>
    </source>
</evidence>
<accession>A0A9D1HZ07</accession>
<gene>
    <name evidence="6" type="ORF">IAC50_01355</name>
</gene>
<dbReference type="Pfam" id="PF03466">
    <property type="entry name" value="LysR_substrate"/>
    <property type="match status" value="1"/>
</dbReference>
<protein>
    <submittedName>
        <fullName evidence="6">LysR family transcriptional regulator</fullName>
    </submittedName>
</protein>
<dbReference type="GO" id="GO:0003677">
    <property type="term" value="F:DNA binding"/>
    <property type="evidence" value="ECO:0007669"/>
    <property type="project" value="UniProtKB-KW"/>
</dbReference>
<reference evidence="6" key="1">
    <citation type="submission" date="2020-10" db="EMBL/GenBank/DDBJ databases">
        <authorList>
            <person name="Gilroy R."/>
        </authorList>
    </citation>
    <scope>NUCLEOTIDE SEQUENCE</scope>
    <source>
        <strain evidence="6">ChiHcec3-6078</strain>
    </source>
</reference>
<dbReference type="PROSITE" id="PS50931">
    <property type="entry name" value="HTH_LYSR"/>
    <property type="match status" value="1"/>
</dbReference>
<keyword evidence="2" id="KW-0805">Transcription regulation</keyword>
<dbReference type="InterPro" id="IPR005119">
    <property type="entry name" value="LysR_subst-bd"/>
</dbReference>
<dbReference type="Gene3D" id="1.10.10.10">
    <property type="entry name" value="Winged helix-like DNA-binding domain superfamily/Winged helix DNA-binding domain"/>
    <property type="match status" value="1"/>
</dbReference>
<keyword evidence="3" id="KW-0238">DNA-binding</keyword>
<evidence type="ECO:0000256" key="4">
    <source>
        <dbReference type="ARBA" id="ARBA00023163"/>
    </source>
</evidence>
<organism evidence="6 7">
    <name type="scientific">Candidatus Allocopromorpha excrementigallinarum</name>
    <dbReference type="NCBI Taxonomy" id="2840742"/>
    <lineage>
        <taxon>Bacteria</taxon>
        <taxon>Bacillati</taxon>
        <taxon>Bacillota</taxon>
        <taxon>Clostridia</taxon>
        <taxon>Eubacteriales</taxon>
        <taxon>Eubacteriaceae</taxon>
        <taxon>Eubacteriaceae incertae sedis</taxon>
        <taxon>Candidatus Allocopromorpha</taxon>
    </lineage>
</organism>
<reference evidence="6" key="2">
    <citation type="journal article" date="2021" name="PeerJ">
        <title>Extensive microbial diversity within the chicken gut microbiome revealed by metagenomics and culture.</title>
        <authorList>
            <person name="Gilroy R."/>
            <person name="Ravi A."/>
            <person name="Getino M."/>
            <person name="Pursley I."/>
            <person name="Horton D.L."/>
            <person name="Alikhan N.F."/>
            <person name="Baker D."/>
            <person name="Gharbi K."/>
            <person name="Hall N."/>
            <person name="Watson M."/>
            <person name="Adriaenssens E.M."/>
            <person name="Foster-Nyarko E."/>
            <person name="Jarju S."/>
            <person name="Secka A."/>
            <person name="Antonio M."/>
            <person name="Oren A."/>
            <person name="Chaudhuri R.R."/>
            <person name="La Ragione R."/>
            <person name="Hildebrand F."/>
            <person name="Pallen M.J."/>
        </authorList>
    </citation>
    <scope>NUCLEOTIDE SEQUENCE</scope>
    <source>
        <strain evidence="6">ChiHcec3-6078</strain>
    </source>
</reference>
<dbReference type="InterPro" id="IPR000847">
    <property type="entry name" value="LysR_HTH_N"/>
</dbReference>
<dbReference type="AlphaFoldDB" id="A0A9D1HZ07"/>
<evidence type="ECO:0000256" key="2">
    <source>
        <dbReference type="ARBA" id="ARBA00023015"/>
    </source>
</evidence>
<comment type="caution">
    <text evidence="6">The sequence shown here is derived from an EMBL/GenBank/DDBJ whole genome shotgun (WGS) entry which is preliminary data.</text>
</comment>
<dbReference type="SUPFAM" id="SSF46785">
    <property type="entry name" value="Winged helix' DNA-binding domain"/>
    <property type="match status" value="1"/>
</dbReference>
<feature type="domain" description="HTH lysR-type" evidence="5">
    <location>
        <begin position="1"/>
        <end position="58"/>
    </location>
</feature>
<dbReference type="GO" id="GO:0003700">
    <property type="term" value="F:DNA-binding transcription factor activity"/>
    <property type="evidence" value="ECO:0007669"/>
    <property type="project" value="InterPro"/>
</dbReference>